<proteinExistence type="inferred from homology"/>
<organism evidence="8 9">
    <name type="scientific">Rhinocladiella mackenziei CBS 650.93</name>
    <dbReference type="NCBI Taxonomy" id="1442369"/>
    <lineage>
        <taxon>Eukaryota</taxon>
        <taxon>Fungi</taxon>
        <taxon>Dikarya</taxon>
        <taxon>Ascomycota</taxon>
        <taxon>Pezizomycotina</taxon>
        <taxon>Eurotiomycetes</taxon>
        <taxon>Chaetothyriomycetidae</taxon>
        <taxon>Chaetothyriales</taxon>
        <taxon>Herpotrichiellaceae</taxon>
        <taxon>Rhinocladiella</taxon>
    </lineage>
</organism>
<evidence type="ECO:0008006" key="10">
    <source>
        <dbReference type="Google" id="ProtNLM"/>
    </source>
</evidence>
<dbReference type="AlphaFoldDB" id="A0A0D2IYB2"/>
<dbReference type="InterPro" id="IPR009072">
    <property type="entry name" value="Histone-fold"/>
</dbReference>
<dbReference type="Gene3D" id="1.10.20.10">
    <property type="entry name" value="Histone, subunit A"/>
    <property type="match status" value="1"/>
</dbReference>
<keyword evidence="7" id="KW-0544">Nucleosome core</keyword>
<dbReference type="PANTHER" id="PTHR10484">
    <property type="entry name" value="HISTONE H4"/>
    <property type="match status" value="1"/>
</dbReference>
<evidence type="ECO:0000256" key="6">
    <source>
        <dbReference type="ARBA" id="ARBA00023242"/>
    </source>
</evidence>
<sequence length="131" mass="15195">MPVPTPIYGDGPNRLGAKISNRHRVNSHMRYAINGITKPTIRRLARKGGIYRIRSDIHDTVRGVLQKRLEEIIRKIIIVISQEYPPDHPNCRKTVTTQDVVFVLYRMGRTLYGFDQPYSNKSRRAILPWQA</sequence>
<dbReference type="STRING" id="1442369.A0A0D2IYB2"/>
<reference evidence="8 9" key="1">
    <citation type="submission" date="2015-01" db="EMBL/GenBank/DDBJ databases">
        <title>The Genome Sequence of Rhinocladiella mackenzie CBS 650.93.</title>
        <authorList>
            <consortium name="The Broad Institute Genomics Platform"/>
            <person name="Cuomo C."/>
            <person name="de Hoog S."/>
            <person name="Gorbushina A."/>
            <person name="Stielow B."/>
            <person name="Teixiera M."/>
            <person name="Abouelleil A."/>
            <person name="Chapman S.B."/>
            <person name="Priest M."/>
            <person name="Young S.K."/>
            <person name="Wortman J."/>
            <person name="Nusbaum C."/>
            <person name="Birren B."/>
        </authorList>
    </citation>
    <scope>NUCLEOTIDE SEQUENCE [LARGE SCALE GENOMIC DNA]</scope>
    <source>
        <strain evidence="8 9">CBS 650.93</strain>
    </source>
</reference>
<dbReference type="GO" id="GO:0005634">
    <property type="term" value="C:nucleus"/>
    <property type="evidence" value="ECO:0007669"/>
    <property type="project" value="UniProtKB-SubCell"/>
</dbReference>
<evidence type="ECO:0000256" key="3">
    <source>
        <dbReference type="ARBA" id="ARBA00006564"/>
    </source>
</evidence>
<evidence type="ECO:0000313" key="9">
    <source>
        <dbReference type="Proteomes" id="UP000053617"/>
    </source>
</evidence>
<evidence type="ECO:0000256" key="5">
    <source>
        <dbReference type="ARBA" id="ARBA00023125"/>
    </source>
</evidence>
<dbReference type="GO" id="GO:0000786">
    <property type="term" value="C:nucleosome"/>
    <property type="evidence" value="ECO:0007669"/>
    <property type="project" value="UniProtKB-KW"/>
</dbReference>
<dbReference type="HOGENOM" id="CLU_109117_2_1_1"/>
<evidence type="ECO:0000256" key="1">
    <source>
        <dbReference type="ARBA" id="ARBA00004123"/>
    </source>
</evidence>
<gene>
    <name evidence="8" type="ORF">Z518_03037</name>
</gene>
<dbReference type="CDD" id="cd22912">
    <property type="entry name" value="HFD_H4"/>
    <property type="match status" value="1"/>
</dbReference>
<dbReference type="OrthoDB" id="4158714at2759"/>
<dbReference type="GeneID" id="25291108"/>
<dbReference type="Proteomes" id="UP000053617">
    <property type="component" value="Unassembled WGS sequence"/>
</dbReference>
<dbReference type="EMBL" id="KN847476">
    <property type="protein sequence ID" value="KIX08381.1"/>
    <property type="molecule type" value="Genomic_DNA"/>
</dbReference>
<dbReference type="InterPro" id="IPR001951">
    <property type="entry name" value="Histone_H4"/>
</dbReference>
<dbReference type="SUPFAM" id="SSF47113">
    <property type="entry name" value="Histone-fold"/>
    <property type="match status" value="1"/>
</dbReference>
<keyword evidence="6" id="KW-0539">Nucleus</keyword>
<accession>A0A0D2IYB2</accession>
<keyword evidence="9" id="KW-1185">Reference proteome</keyword>
<keyword evidence="5" id="KW-0238">DNA-binding</keyword>
<evidence type="ECO:0000313" key="8">
    <source>
        <dbReference type="EMBL" id="KIX08381.1"/>
    </source>
</evidence>
<evidence type="ECO:0000256" key="2">
    <source>
        <dbReference type="ARBA" id="ARBA00004286"/>
    </source>
</evidence>
<protein>
    <recommendedName>
        <fullName evidence="10">Histone H4</fullName>
    </recommendedName>
</protein>
<dbReference type="GO" id="GO:0046982">
    <property type="term" value="F:protein heterodimerization activity"/>
    <property type="evidence" value="ECO:0007669"/>
    <property type="project" value="InterPro"/>
</dbReference>
<comment type="similarity">
    <text evidence="3">Belongs to the histone H4 family.</text>
</comment>
<dbReference type="VEuPathDB" id="FungiDB:Z518_03037"/>
<dbReference type="PRINTS" id="PR00623">
    <property type="entry name" value="HISTONEH4"/>
</dbReference>
<comment type="subcellular location">
    <subcellularLocation>
        <location evidence="2">Chromosome</location>
    </subcellularLocation>
    <subcellularLocation>
        <location evidence="1">Nucleus</location>
    </subcellularLocation>
</comment>
<dbReference type="RefSeq" id="XP_013275517.1">
    <property type="nucleotide sequence ID" value="XM_013420063.1"/>
</dbReference>
<dbReference type="GO" id="GO:0003677">
    <property type="term" value="F:DNA binding"/>
    <property type="evidence" value="ECO:0007669"/>
    <property type="project" value="UniProtKB-KW"/>
</dbReference>
<dbReference type="GO" id="GO:0030527">
    <property type="term" value="F:structural constituent of chromatin"/>
    <property type="evidence" value="ECO:0007669"/>
    <property type="project" value="InterPro"/>
</dbReference>
<evidence type="ECO:0000256" key="7">
    <source>
        <dbReference type="ARBA" id="ARBA00023269"/>
    </source>
</evidence>
<name>A0A0D2IYB2_9EURO</name>
<evidence type="ECO:0000256" key="4">
    <source>
        <dbReference type="ARBA" id="ARBA00022454"/>
    </source>
</evidence>
<keyword evidence="4" id="KW-0158">Chromosome</keyword>